<dbReference type="AlphaFoldDB" id="A0A8H7USQ3"/>
<evidence type="ECO:0000313" key="2">
    <source>
        <dbReference type="EMBL" id="KAG2192712.1"/>
    </source>
</evidence>
<dbReference type="OrthoDB" id="2447685at2759"/>
<evidence type="ECO:0000313" key="3">
    <source>
        <dbReference type="Proteomes" id="UP000603453"/>
    </source>
</evidence>
<dbReference type="Proteomes" id="UP000603453">
    <property type="component" value="Unassembled WGS sequence"/>
</dbReference>
<reference evidence="2" key="1">
    <citation type="submission" date="2020-12" db="EMBL/GenBank/DDBJ databases">
        <title>Metabolic potential, ecology and presence of endohyphal bacteria is reflected in genomic diversity of Mucoromycotina.</title>
        <authorList>
            <person name="Muszewska A."/>
            <person name="Okrasinska A."/>
            <person name="Steczkiewicz K."/>
            <person name="Drgas O."/>
            <person name="Orlowska M."/>
            <person name="Perlinska-Lenart U."/>
            <person name="Aleksandrzak-Piekarczyk T."/>
            <person name="Szatraj K."/>
            <person name="Zielenkiewicz U."/>
            <person name="Pilsyk S."/>
            <person name="Malc E."/>
            <person name="Mieczkowski P."/>
            <person name="Kruszewska J.S."/>
            <person name="Biernat P."/>
            <person name="Pawlowska J."/>
        </authorList>
    </citation>
    <scope>NUCLEOTIDE SEQUENCE</scope>
    <source>
        <strain evidence="2">WA0000017839</strain>
    </source>
</reference>
<dbReference type="SUPFAM" id="SSF58064">
    <property type="entry name" value="Influenza hemagglutinin (stalk)"/>
    <property type="match status" value="1"/>
</dbReference>
<accession>A0A8H7USQ3</accession>
<organism evidence="2 3">
    <name type="scientific">Mucor saturninus</name>
    <dbReference type="NCBI Taxonomy" id="64648"/>
    <lineage>
        <taxon>Eukaryota</taxon>
        <taxon>Fungi</taxon>
        <taxon>Fungi incertae sedis</taxon>
        <taxon>Mucoromycota</taxon>
        <taxon>Mucoromycotina</taxon>
        <taxon>Mucoromycetes</taxon>
        <taxon>Mucorales</taxon>
        <taxon>Mucorineae</taxon>
        <taxon>Mucoraceae</taxon>
        <taxon>Mucor</taxon>
    </lineage>
</organism>
<evidence type="ECO:0000256" key="1">
    <source>
        <dbReference type="SAM" id="Coils"/>
    </source>
</evidence>
<dbReference type="EMBL" id="JAEPRD010000273">
    <property type="protein sequence ID" value="KAG2192712.1"/>
    <property type="molecule type" value="Genomic_DNA"/>
</dbReference>
<comment type="caution">
    <text evidence="2">The sequence shown here is derived from an EMBL/GenBank/DDBJ whole genome shotgun (WGS) entry which is preliminary data.</text>
</comment>
<dbReference type="Gene3D" id="3.90.20.10">
    <property type="match status" value="1"/>
</dbReference>
<feature type="coiled-coil region" evidence="1">
    <location>
        <begin position="29"/>
        <end position="56"/>
    </location>
</feature>
<proteinExistence type="predicted"/>
<name>A0A8H7USQ3_9FUNG</name>
<protein>
    <submittedName>
        <fullName evidence="2">Uncharacterized protein</fullName>
    </submittedName>
</protein>
<gene>
    <name evidence="2" type="ORF">INT47_010355</name>
</gene>
<keyword evidence="1" id="KW-0175">Coiled coil</keyword>
<sequence>MSLSEDQLHTLNLIVNQVSNIQDRLPSQLEAINNRMNEIQGRMTQLETQQHDLLNQVHTLTQSSKCGI</sequence>
<keyword evidence="3" id="KW-1185">Reference proteome</keyword>